<dbReference type="AlphaFoldDB" id="H5XY26"/>
<dbReference type="HOGENOM" id="CLU_073023_0_0_9"/>
<feature type="transmembrane region" description="Helical" evidence="1">
    <location>
        <begin position="12"/>
        <end position="31"/>
    </location>
</feature>
<sequence length="310" mass="33922">MEGKRRKPNHWFWGILFIVMVGGVVWCYRSTFISGTIKFAAAQTGTINHERRAAATFANQESIVLAPFAGKVQYIGEDGQRIRRGEPVATVLPEGAAPGTKEYAQNMTITAAMGGLFFRQSDGLESILTGQNLITMDLNKLLTQPATVKMGVETVQAGEVIGKIVNNLIPTVAFLELPDIDGLTDGKSIRLTVGTQTVSAKILRRSDQPKGVIVQFPHYIDGTGLQRRQEVSWIYRSPTNGVLIPKTALWTKGEELGAFVWSEGVVQFRKVKVLDEDDEWACIENLPSGIPVVTTPRDGLEGLAAKVKNI</sequence>
<protein>
    <recommendedName>
        <fullName evidence="2">RND related barrel-sandwich hybrid domain-containing protein</fullName>
    </recommendedName>
</protein>
<dbReference type="eggNOG" id="COG0845">
    <property type="taxonomic scope" value="Bacteria"/>
</dbReference>
<dbReference type="InterPro" id="IPR058709">
    <property type="entry name" value="BSH_RND-rel"/>
</dbReference>
<keyword evidence="1" id="KW-1133">Transmembrane helix</keyword>
<reference evidence="3 4" key="1">
    <citation type="submission" date="2011-11" db="EMBL/GenBank/DDBJ databases">
        <title>The Noncontiguous Finished genome of Desulfosporosinus youngiae DSM 17734.</title>
        <authorList>
            <consortium name="US DOE Joint Genome Institute (JGI-PGF)"/>
            <person name="Lucas S."/>
            <person name="Han J."/>
            <person name="Lapidus A."/>
            <person name="Cheng J.-F."/>
            <person name="Goodwin L."/>
            <person name="Pitluck S."/>
            <person name="Peters L."/>
            <person name="Ovchinnikova G."/>
            <person name="Lu M."/>
            <person name="Land M.L."/>
            <person name="Hauser L."/>
            <person name="Pester M."/>
            <person name="Spring S."/>
            <person name="Ollivier B."/>
            <person name="Rattei T."/>
            <person name="Klenk H.-P."/>
            <person name="Wagner M."/>
            <person name="Loy A."/>
            <person name="Woyke T.J."/>
        </authorList>
    </citation>
    <scope>NUCLEOTIDE SEQUENCE [LARGE SCALE GENOMIC DNA]</scope>
    <source>
        <strain evidence="3 4">DSM 17734</strain>
    </source>
</reference>
<feature type="domain" description="RND related barrel-sandwich hybrid" evidence="2">
    <location>
        <begin position="61"/>
        <end position="166"/>
    </location>
</feature>
<dbReference type="STRING" id="768710.DesyoDRAFT_4575"/>
<dbReference type="Pfam" id="PF26018">
    <property type="entry name" value="BSH_RND_rel"/>
    <property type="match status" value="1"/>
</dbReference>
<dbReference type="Proteomes" id="UP000005104">
    <property type="component" value="Chromosome"/>
</dbReference>
<evidence type="ECO:0000259" key="2">
    <source>
        <dbReference type="Pfam" id="PF26018"/>
    </source>
</evidence>
<evidence type="ECO:0000256" key="1">
    <source>
        <dbReference type="SAM" id="Phobius"/>
    </source>
</evidence>
<name>H5XY26_9FIRM</name>
<dbReference type="OrthoDB" id="1792601at2"/>
<evidence type="ECO:0000313" key="4">
    <source>
        <dbReference type="Proteomes" id="UP000005104"/>
    </source>
</evidence>
<gene>
    <name evidence="3" type="ORF">DesyoDRAFT_4575</name>
</gene>
<evidence type="ECO:0000313" key="3">
    <source>
        <dbReference type="EMBL" id="EHQ91529.1"/>
    </source>
</evidence>
<organism evidence="3 4">
    <name type="scientific">Desulfosporosinus youngiae DSM 17734</name>
    <dbReference type="NCBI Taxonomy" id="768710"/>
    <lineage>
        <taxon>Bacteria</taxon>
        <taxon>Bacillati</taxon>
        <taxon>Bacillota</taxon>
        <taxon>Clostridia</taxon>
        <taxon>Eubacteriales</taxon>
        <taxon>Desulfitobacteriaceae</taxon>
        <taxon>Desulfosporosinus</taxon>
    </lineage>
</organism>
<accession>H5XY26</accession>
<keyword evidence="1" id="KW-0812">Transmembrane</keyword>
<proteinExistence type="predicted"/>
<keyword evidence="4" id="KW-1185">Reference proteome</keyword>
<dbReference type="EMBL" id="CM001441">
    <property type="protein sequence ID" value="EHQ91529.1"/>
    <property type="molecule type" value="Genomic_DNA"/>
</dbReference>
<keyword evidence="1" id="KW-0472">Membrane</keyword>
<dbReference type="RefSeq" id="WP_007786498.1">
    <property type="nucleotide sequence ID" value="NZ_CM001441.1"/>
</dbReference>